<dbReference type="EMBL" id="FQXR01000017">
    <property type="protein sequence ID" value="SHI16860.1"/>
    <property type="molecule type" value="Genomic_DNA"/>
</dbReference>
<dbReference type="Proteomes" id="UP000184389">
    <property type="component" value="Unassembled WGS sequence"/>
</dbReference>
<proteinExistence type="inferred from homology"/>
<dbReference type="NCBIfam" id="TIGR00350">
    <property type="entry name" value="lytR_cpsA_psr"/>
    <property type="match status" value="1"/>
</dbReference>
<dbReference type="AlphaFoldDB" id="A0A1M5YY51"/>
<evidence type="ECO:0000313" key="4">
    <source>
        <dbReference type="EMBL" id="SHI16860.1"/>
    </source>
</evidence>
<keyword evidence="2" id="KW-1133">Transmembrane helix</keyword>
<keyword evidence="2" id="KW-0472">Membrane</keyword>
<keyword evidence="2" id="KW-0812">Transmembrane</keyword>
<dbReference type="Pfam" id="PF03816">
    <property type="entry name" value="LytR_cpsA_psr"/>
    <property type="match status" value="1"/>
</dbReference>
<evidence type="ECO:0000256" key="2">
    <source>
        <dbReference type="SAM" id="Phobius"/>
    </source>
</evidence>
<evidence type="ECO:0000313" key="5">
    <source>
        <dbReference type="Proteomes" id="UP000184389"/>
    </source>
</evidence>
<evidence type="ECO:0000259" key="3">
    <source>
        <dbReference type="Pfam" id="PF03816"/>
    </source>
</evidence>
<dbReference type="RefSeq" id="WP_072745164.1">
    <property type="nucleotide sequence ID" value="NZ_FQXR01000017.1"/>
</dbReference>
<evidence type="ECO:0000256" key="1">
    <source>
        <dbReference type="ARBA" id="ARBA00006068"/>
    </source>
</evidence>
<gene>
    <name evidence="4" type="ORF">SAMN02745180_02538</name>
</gene>
<dbReference type="Gene3D" id="3.40.630.190">
    <property type="entry name" value="LCP protein"/>
    <property type="match status" value="1"/>
</dbReference>
<dbReference type="STRING" id="1123281.SAMN02745180_02538"/>
<dbReference type="InterPro" id="IPR050922">
    <property type="entry name" value="LytR/CpsA/Psr_CW_biosynth"/>
</dbReference>
<accession>A0A1M5YY51</accession>
<dbReference type="InterPro" id="IPR004474">
    <property type="entry name" value="LytR_CpsA_psr"/>
</dbReference>
<feature type="transmembrane region" description="Helical" evidence="2">
    <location>
        <begin position="9"/>
        <end position="28"/>
    </location>
</feature>
<keyword evidence="5" id="KW-1185">Reference proteome</keyword>
<name>A0A1M5YY51_9FIRM</name>
<reference evidence="4 5" key="1">
    <citation type="submission" date="2016-11" db="EMBL/GenBank/DDBJ databases">
        <authorList>
            <person name="Jaros S."/>
            <person name="Januszkiewicz K."/>
            <person name="Wedrychowicz H."/>
        </authorList>
    </citation>
    <scope>NUCLEOTIDE SEQUENCE [LARGE SCALE GENOMIC DNA]</scope>
    <source>
        <strain evidence="4 5">DSM 13106</strain>
    </source>
</reference>
<feature type="domain" description="Cell envelope-related transcriptional attenuator" evidence="3">
    <location>
        <begin position="73"/>
        <end position="223"/>
    </location>
</feature>
<sequence length="311" mass="35170">MKKKFTRTFFISFLCFVVAYGGIGYYFMNHKNEVAVGVEEEKEIDAHFDEKNEILFLLLGVDAKDVSKSKGTRTDTMMLVNIDFNTGDVKILSIPRDTRVDIRGLSGKRKINAAHANGGPELSVKTVQDLLGVDLDYYVKVDYKVVKEVVDAIGGVVVDVPMNMKYNDPTADPPLHINLKKGVQELNGDKSLQFLRFRKGYKDADLGRIRAQQQFMKAFMEQALKPKNLLKLPKMISAYYKYVDTNIPMGTLSKMAFSANKINTENIHGATIPGDGQYIGKVSYFIYNKEEMDILVQEMFGDHLYTNKTVE</sequence>
<organism evidence="4 5">
    <name type="scientific">Sporanaerobacter acetigenes DSM 13106</name>
    <dbReference type="NCBI Taxonomy" id="1123281"/>
    <lineage>
        <taxon>Bacteria</taxon>
        <taxon>Bacillati</taxon>
        <taxon>Bacillota</taxon>
        <taxon>Tissierellia</taxon>
        <taxon>Tissierellales</taxon>
        <taxon>Sporanaerobacteraceae</taxon>
        <taxon>Sporanaerobacter</taxon>
    </lineage>
</organism>
<dbReference type="PANTHER" id="PTHR33392:SF6">
    <property type="entry name" value="POLYISOPRENYL-TEICHOIC ACID--PEPTIDOGLYCAN TEICHOIC ACID TRANSFERASE TAGU"/>
    <property type="match status" value="1"/>
</dbReference>
<dbReference type="PANTHER" id="PTHR33392">
    <property type="entry name" value="POLYISOPRENYL-TEICHOIC ACID--PEPTIDOGLYCAN TEICHOIC ACID TRANSFERASE TAGU"/>
    <property type="match status" value="1"/>
</dbReference>
<dbReference type="OrthoDB" id="305468at2"/>
<protein>
    <submittedName>
        <fullName evidence="4">Transcriptional attenuator, LytR family</fullName>
    </submittedName>
</protein>
<comment type="similarity">
    <text evidence="1">Belongs to the LytR/CpsA/Psr (LCP) family.</text>
</comment>